<evidence type="ECO:0000259" key="2">
    <source>
        <dbReference type="Pfam" id="PF22725"/>
    </source>
</evidence>
<dbReference type="PANTHER" id="PTHR43377:SF2">
    <property type="entry name" value="BINDING ROSSMANN FOLD OXIDOREDUCTASE, PUTATIVE (AFU_ORTHOLOGUE AFUA_4G00560)-RELATED"/>
    <property type="match status" value="1"/>
</dbReference>
<organism evidence="3 4">
    <name type="scientific">Paenibacillus eucommiae</name>
    <dbReference type="NCBI Taxonomy" id="1355755"/>
    <lineage>
        <taxon>Bacteria</taxon>
        <taxon>Bacillati</taxon>
        <taxon>Bacillota</taxon>
        <taxon>Bacilli</taxon>
        <taxon>Bacillales</taxon>
        <taxon>Paenibacillaceae</taxon>
        <taxon>Paenibacillus</taxon>
    </lineage>
</organism>
<proteinExistence type="predicted"/>
<dbReference type="Proteomes" id="UP001519287">
    <property type="component" value="Unassembled WGS sequence"/>
</dbReference>
<dbReference type="InterPro" id="IPR051450">
    <property type="entry name" value="Gfo/Idh/MocA_Oxidoreductases"/>
</dbReference>
<dbReference type="Pfam" id="PF01408">
    <property type="entry name" value="GFO_IDH_MocA"/>
    <property type="match status" value="1"/>
</dbReference>
<accession>A0ABS4J3M3</accession>
<dbReference type="Gene3D" id="3.40.50.720">
    <property type="entry name" value="NAD(P)-binding Rossmann-like Domain"/>
    <property type="match status" value="1"/>
</dbReference>
<feature type="domain" description="GFO/IDH/MocA-like oxidoreductase" evidence="2">
    <location>
        <begin position="136"/>
        <end position="299"/>
    </location>
</feature>
<gene>
    <name evidence="3" type="ORF">J2Z66_005437</name>
</gene>
<dbReference type="Pfam" id="PF22725">
    <property type="entry name" value="GFO_IDH_MocA_C3"/>
    <property type="match status" value="1"/>
</dbReference>
<feature type="domain" description="Gfo/Idh/MocA-like oxidoreductase N-terminal" evidence="1">
    <location>
        <begin position="2"/>
        <end position="124"/>
    </location>
</feature>
<dbReference type="InterPro" id="IPR000683">
    <property type="entry name" value="Gfo/Idh/MocA-like_OxRdtase_N"/>
</dbReference>
<dbReference type="SUPFAM" id="SSF51735">
    <property type="entry name" value="NAD(P)-binding Rossmann-fold domains"/>
    <property type="match status" value="1"/>
</dbReference>
<dbReference type="InterPro" id="IPR036291">
    <property type="entry name" value="NAD(P)-bd_dom_sf"/>
</dbReference>
<dbReference type="EMBL" id="JAGGLB010000021">
    <property type="protein sequence ID" value="MBP1993811.1"/>
    <property type="molecule type" value="Genomic_DNA"/>
</dbReference>
<dbReference type="Gene3D" id="3.30.360.10">
    <property type="entry name" value="Dihydrodipicolinate Reductase, domain 2"/>
    <property type="match status" value="1"/>
</dbReference>
<dbReference type="RefSeq" id="WP_245375847.1">
    <property type="nucleotide sequence ID" value="NZ_JAGGLB010000021.1"/>
</dbReference>
<protein>
    <submittedName>
        <fullName evidence="3">Dehydrogenase</fullName>
    </submittedName>
</protein>
<sequence>MIRVATIGYGFRIKGLLKLMQEQDPECRLVAITDVRNDQIKQELLAEGTDITAISFYDNVDEMLAGGTYDGIFVGTRCSLHTPFALKVLPTGIPLFLEKPVSTTMEDLNRLHDAYVQSQGKVVVSFPLRVTLHTKLVKEIIDSGKIGTIEHVQAINNVSYGSVYFHHWYRDESETHGLFLQKATHDFDYINHIVGVKPVRVCAMTSKQVFKGNKPAGLKCKDCDEQETCPESPQNLRRYAVEEPHGEYCSFAVDTGNEDSGSAIVEYETGMHLSYSQNFFIRKKASSRGARFMGYKGTVEFDWAVGDVKVFMHHTPRVETYQFDPSATAYGHAGGDSTLIENFIDIMKGKDVPSVAPMEAGILSVLTCLKARESAKTGTFQQISL</sequence>
<evidence type="ECO:0000313" key="3">
    <source>
        <dbReference type="EMBL" id="MBP1993811.1"/>
    </source>
</evidence>
<dbReference type="InterPro" id="IPR055170">
    <property type="entry name" value="GFO_IDH_MocA-like_dom"/>
</dbReference>
<evidence type="ECO:0000313" key="4">
    <source>
        <dbReference type="Proteomes" id="UP001519287"/>
    </source>
</evidence>
<evidence type="ECO:0000259" key="1">
    <source>
        <dbReference type="Pfam" id="PF01408"/>
    </source>
</evidence>
<comment type="caution">
    <text evidence="3">The sequence shown here is derived from an EMBL/GenBank/DDBJ whole genome shotgun (WGS) entry which is preliminary data.</text>
</comment>
<name>A0ABS4J3M3_9BACL</name>
<keyword evidence="4" id="KW-1185">Reference proteome</keyword>
<dbReference type="SUPFAM" id="SSF55347">
    <property type="entry name" value="Glyceraldehyde-3-phosphate dehydrogenase-like, C-terminal domain"/>
    <property type="match status" value="1"/>
</dbReference>
<reference evidence="3 4" key="1">
    <citation type="submission" date="2021-03" db="EMBL/GenBank/DDBJ databases">
        <title>Genomic Encyclopedia of Type Strains, Phase IV (KMG-IV): sequencing the most valuable type-strain genomes for metagenomic binning, comparative biology and taxonomic classification.</title>
        <authorList>
            <person name="Goeker M."/>
        </authorList>
    </citation>
    <scope>NUCLEOTIDE SEQUENCE [LARGE SCALE GENOMIC DNA]</scope>
    <source>
        <strain evidence="3 4">DSM 26048</strain>
    </source>
</reference>
<dbReference type="PANTHER" id="PTHR43377">
    <property type="entry name" value="BILIVERDIN REDUCTASE A"/>
    <property type="match status" value="1"/>
</dbReference>